<organism evidence="3 4">
    <name type="scientific">Pyxicephalus adspersus</name>
    <name type="common">African bullfrog</name>
    <dbReference type="NCBI Taxonomy" id="30357"/>
    <lineage>
        <taxon>Eukaryota</taxon>
        <taxon>Metazoa</taxon>
        <taxon>Chordata</taxon>
        <taxon>Craniata</taxon>
        <taxon>Vertebrata</taxon>
        <taxon>Euteleostomi</taxon>
        <taxon>Amphibia</taxon>
        <taxon>Batrachia</taxon>
        <taxon>Anura</taxon>
        <taxon>Neobatrachia</taxon>
        <taxon>Ranoidea</taxon>
        <taxon>Pyxicephalidae</taxon>
        <taxon>Pyxicephalinae</taxon>
        <taxon>Pyxicephalus</taxon>
    </lineage>
</organism>
<name>A0AAV3A6H0_PYXAD</name>
<evidence type="ECO:0000256" key="1">
    <source>
        <dbReference type="SAM" id="Coils"/>
    </source>
</evidence>
<sequence>MKEAVEQKDSLLTEIRQLQQKQENSDREICDLKETIEWKDKKIGALERQKEFFEPVRSERDTLREEVTRLRDELKKHGIALDSVGTPNGDASIEPPVNSDGRPDPPVRATSMGSSKEAVEKKETMSVVGEIPPSKTEQHEQKIPLTAPPETQLNAEGGDKAIEQNIQISSNSNDEANTGGTQCGFRSNLENPEEDLKLNLKSTSIEYEMAVDECTPENLNKVDLDQNFSEVHRETSVDQRDTSPVESEVFQDALEEIVQSPLVGSQLSEEHIVAVEDFRNEDYDTSQQDFKKEEDKCEVQSTSVESSSDPNNKASELSEGGDNAGVTTDDMINLHTDTKDDNETSNPDDSSQDDSEESTSDEITSTVADPEKETRPEELSVPIESVLQWKEDDSGKTDSDPNCTSEEKSVSADTSIHPSDHDVEEEENIHVTQKQSSQGIELTKEEHQLVDSENNTFGEVSEPCTVINEQSTVESESLRNSKDSEPSISLVKQCEDATDSESLNTNLESLKNLKVDSSGNELLDKREQDTHSDNLMYDTSKKTNNELNTVLSDASGIEELNEEKPDISDHPVCDRSVNLHEETNTVFPDAQNKEVLDEGNPGKILDHPVCDKSESKDDNVPVVVEEQKETVLSETFSSEGESTPEGEESDDNEDDVALRSEKYTGESLPLGSSVDQTSTDDIRMEEGPDKASRKGKGKNKEDCVVS</sequence>
<feature type="compositionally biased region" description="Basic and acidic residues" evidence="2">
    <location>
        <begin position="680"/>
        <end position="706"/>
    </location>
</feature>
<feature type="compositionally biased region" description="Basic and acidic residues" evidence="2">
    <location>
        <begin position="389"/>
        <end position="410"/>
    </location>
</feature>
<feature type="compositionally biased region" description="Acidic residues" evidence="2">
    <location>
        <begin position="350"/>
        <end position="360"/>
    </location>
</feature>
<keyword evidence="4" id="KW-1185">Reference proteome</keyword>
<feature type="compositionally biased region" description="Polar residues" evidence="2">
    <location>
        <begin position="299"/>
        <end position="315"/>
    </location>
</feature>
<feature type="compositionally biased region" description="Polar residues" evidence="2">
    <location>
        <begin position="430"/>
        <end position="440"/>
    </location>
</feature>
<feature type="region of interest" description="Disordered" evidence="2">
    <location>
        <begin position="518"/>
        <end position="541"/>
    </location>
</feature>
<protein>
    <submittedName>
        <fullName evidence="3">Uncharacterized protein</fullName>
    </submittedName>
</protein>
<evidence type="ECO:0000313" key="3">
    <source>
        <dbReference type="EMBL" id="DBA19952.1"/>
    </source>
</evidence>
<feature type="compositionally biased region" description="Polar residues" evidence="2">
    <location>
        <begin position="164"/>
        <end position="190"/>
    </location>
</feature>
<gene>
    <name evidence="3" type="ORF">GDO54_015707</name>
</gene>
<feature type="compositionally biased region" description="Basic and acidic residues" evidence="2">
    <location>
        <begin position="604"/>
        <end position="631"/>
    </location>
</feature>
<feature type="coiled-coil region" evidence="1">
    <location>
        <begin position="1"/>
        <end position="28"/>
    </location>
</feature>
<feature type="region of interest" description="Disordered" evidence="2">
    <location>
        <begin position="578"/>
        <end position="706"/>
    </location>
</feature>
<feature type="compositionally biased region" description="Acidic residues" evidence="2">
    <location>
        <begin position="642"/>
        <end position="655"/>
    </location>
</feature>
<feature type="region of interest" description="Disordered" evidence="2">
    <location>
        <begin position="278"/>
        <end position="441"/>
    </location>
</feature>
<dbReference type="AlphaFoldDB" id="A0AAV3A6H0"/>
<dbReference type="EMBL" id="DYDO01000008">
    <property type="protein sequence ID" value="DBA19952.1"/>
    <property type="molecule type" value="Genomic_DNA"/>
</dbReference>
<reference evidence="3" key="1">
    <citation type="thesis" date="2020" institute="ProQuest LLC" country="789 East Eisenhower Parkway, Ann Arbor, MI, USA">
        <title>Comparative Genomics and Chromosome Evolution.</title>
        <authorList>
            <person name="Mudd A.B."/>
        </authorList>
    </citation>
    <scope>NUCLEOTIDE SEQUENCE</scope>
    <source>
        <strain evidence="3">1538</strain>
        <tissue evidence="3">Blood</tissue>
    </source>
</reference>
<evidence type="ECO:0000313" key="4">
    <source>
        <dbReference type="Proteomes" id="UP001181693"/>
    </source>
</evidence>
<comment type="caution">
    <text evidence="3">The sequence shown here is derived from an EMBL/GenBank/DDBJ whole genome shotgun (WGS) entry which is preliminary data.</text>
</comment>
<feature type="region of interest" description="Disordered" evidence="2">
    <location>
        <begin position="78"/>
        <end position="191"/>
    </location>
</feature>
<feature type="compositionally biased region" description="Basic and acidic residues" evidence="2">
    <location>
        <begin position="289"/>
        <end position="298"/>
    </location>
</feature>
<proteinExistence type="predicted"/>
<evidence type="ECO:0000256" key="2">
    <source>
        <dbReference type="SAM" id="MobiDB-lite"/>
    </source>
</evidence>
<accession>A0AAV3A6H0</accession>
<feature type="compositionally biased region" description="Basic and acidic residues" evidence="2">
    <location>
        <begin position="369"/>
        <end position="378"/>
    </location>
</feature>
<keyword evidence="1" id="KW-0175">Coiled coil</keyword>
<feature type="compositionally biased region" description="Basic and acidic residues" evidence="2">
    <location>
        <begin position="522"/>
        <end position="532"/>
    </location>
</feature>
<dbReference type="Proteomes" id="UP001181693">
    <property type="component" value="Unassembled WGS sequence"/>
</dbReference>